<feature type="non-terminal residue" evidence="14">
    <location>
        <position position="239"/>
    </location>
</feature>
<dbReference type="EMBL" id="BARU01039498">
    <property type="protein sequence ID" value="GAH81770.1"/>
    <property type="molecule type" value="Genomic_DNA"/>
</dbReference>
<evidence type="ECO:0000256" key="9">
    <source>
        <dbReference type="ARBA" id="ARBA00022989"/>
    </source>
</evidence>
<keyword evidence="6" id="KW-0479">Metal-binding</keyword>
<dbReference type="SUPFAM" id="SSF54631">
    <property type="entry name" value="CBS-domain pair"/>
    <property type="match status" value="1"/>
</dbReference>
<protein>
    <recommendedName>
        <fullName evidence="13">CBS domain-containing protein</fullName>
    </recommendedName>
</protein>
<feature type="transmembrane region" description="Helical" evidence="12">
    <location>
        <begin position="39"/>
        <end position="62"/>
    </location>
</feature>
<evidence type="ECO:0000256" key="11">
    <source>
        <dbReference type="ARBA" id="ARBA00023136"/>
    </source>
</evidence>
<dbReference type="Pfam" id="PF00571">
    <property type="entry name" value="CBS"/>
    <property type="match status" value="1"/>
</dbReference>
<gene>
    <name evidence="14" type="ORF">S03H2_61213</name>
</gene>
<name>X1JJU8_9ZZZZ</name>
<dbReference type="GO" id="GO:0006508">
    <property type="term" value="P:proteolysis"/>
    <property type="evidence" value="ECO:0007669"/>
    <property type="project" value="UniProtKB-KW"/>
</dbReference>
<dbReference type="PANTHER" id="PTHR39188">
    <property type="entry name" value="MEMBRANE-ASSOCIATED ZINC METALLOPROTEASE M50B"/>
    <property type="match status" value="1"/>
</dbReference>
<comment type="caution">
    <text evidence="14">The sequence shown here is derived from an EMBL/GenBank/DDBJ whole genome shotgun (WGS) entry which is preliminary data.</text>
</comment>
<dbReference type="AlphaFoldDB" id="X1JJU8"/>
<evidence type="ECO:0000256" key="10">
    <source>
        <dbReference type="ARBA" id="ARBA00023049"/>
    </source>
</evidence>
<sequence>GAEFRMAVAGPACSLVIGGLFALVYLFTRSTIVPIAAMAYWLAYINVALAIFNLIPGFPLDGGRVFRSILWRVSDDYRRSTRIATWVGRGVGYLFILGGIVIMFIFHDWLGGLWLAFIGWFLENAASASYRQVQWREGLYRFTAAQVMTSDCPVVPPSATVNQLVQEYAFTPGYRCFLVAEEGRLMGILTLHNIKTVSQPDWGVTQAKEIMTPVDRLKVAYPDQDGLSILEQMDESNMN</sequence>
<accession>X1JJU8</accession>
<proteinExistence type="inferred from homology"/>
<dbReference type="InterPro" id="IPR008915">
    <property type="entry name" value="Peptidase_M50"/>
</dbReference>
<evidence type="ECO:0000256" key="6">
    <source>
        <dbReference type="ARBA" id="ARBA00022723"/>
    </source>
</evidence>
<evidence type="ECO:0000256" key="8">
    <source>
        <dbReference type="ARBA" id="ARBA00022833"/>
    </source>
</evidence>
<comment type="similarity">
    <text evidence="3">Belongs to the peptidase M50B family.</text>
</comment>
<dbReference type="InterPro" id="IPR046342">
    <property type="entry name" value="CBS_dom_sf"/>
</dbReference>
<evidence type="ECO:0000256" key="3">
    <source>
        <dbReference type="ARBA" id="ARBA00007931"/>
    </source>
</evidence>
<dbReference type="GO" id="GO:0046872">
    <property type="term" value="F:metal ion binding"/>
    <property type="evidence" value="ECO:0007669"/>
    <property type="project" value="UniProtKB-KW"/>
</dbReference>
<dbReference type="GO" id="GO:0008237">
    <property type="term" value="F:metallopeptidase activity"/>
    <property type="evidence" value="ECO:0007669"/>
    <property type="project" value="UniProtKB-KW"/>
</dbReference>
<keyword evidence="7" id="KW-0378">Hydrolase</keyword>
<keyword evidence="4" id="KW-0645">Protease</keyword>
<comment type="cofactor">
    <cofactor evidence="1">
        <name>Zn(2+)</name>
        <dbReference type="ChEBI" id="CHEBI:29105"/>
    </cofactor>
</comment>
<dbReference type="InterPro" id="IPR000644">
    <property type="entry name" value="CBS_dom"/>
</dbReference>
<evidence type="ECO:0000313" key="14">
    <source>
        <dbReference type="EMBL" id="GAH81770.1"/>
    </source>
</evidence>
<evidence type="ECO:0000256" key="5">
    <source>
        <dbReference type="ARBA" id="ARBA00022692"/>
    </source>
</evidence>
<feature type="non-terminal residue" evidence="14">
    <location>
        <position position="1"/>
    </location>
</feature>
<comment type="subcellular location">
    <subcellularLocation>
        <location evidence="2">Membrane</location>
        <topology evidence="2">Multi-pass membrane protein</topology>
    </subcellularLocation>
</comment>
<keyword evidence="5 12" id="KW-0812">Transmembrane</keyword>
<evidence type="ECO:0000256" key="7">
    <source>
        <dbReference type="ARBA" id="ARBA00022801"/>
    </source>
</evidence>
<dbReference type="PROSITE" id="PS51371">
    <property type="entry name" value="CBS"/>
    <property type="match status" value="1"/>
</dbReference>
<evidence type="ECO:0000259" key="13">
    <source>
        <dbReference type="PROSITE" id="PS51371"/>
    </source>
</evidence>
<feature type="transmembrane region" description="Helical" evidence="12">
    <location>
        <begin position="7"/>
        <end position="27"/>
    </location>
</feature>
<keyword evidence="8" id="KW-0862">Zinc</keyword>
<feature type="domain" description="CBS" evidence="13">
    <location>
        <begin position="148"/>
        <end position="204"/>
    </location>
</feature>
<feature type="transmembrane region" description="Helical" evidence="12">
    <location>
        <begin position="83"/>
        <end position="106"/>
    </location>
</feature>
<keyword evidence="10" id="KW-0482">Metalloprotease</keyword>
<evidence type="ECO:0000256" key="1">
    <source>
        <dbReference type="ARBA" id="ARBA00001947"/>
    </source>
</evidence>
<dbReference type="Gene3D" id="3.10.580.10">
    <property type="entry name" value="CBS-domain"/>
    <property type="match status" value="1"/>
</dbReference>
<evidence type="ECO:0000256" key="12">
    <source>
        <dbReference type="SAM" id="Phobius"/>
    </source>
</evidence>
<organism evidence="14">
    <name type="scientific">marine sediment metagenome</name>
    <dbReference type="NCBI Taxonomy" id="412755"/>
    <lineage>
        <taxon>unclassified sequences</taxon>
        <taxon>metagenomes</taxon>
        <taxon>ecological metagenomes</taxon>
    </lineage>
</organism>
<dbReference type="PANTHER" id="PTHR39188:SF3">
    <property type="entry name" value="STAGE IV SPORULATION PROTEIN FB"/>
    <property type="match status" value="1"/>
</dbReference>
<keyword evidence="9 12" id="KW-1133">Transmembrane helix</keyword>
<evidence type="ECO:0000256" key="4">
    <source>
        <dbReference type="ARBA" id="ARBA00022670"/>
    </source>
</evidence>
<evidence type="ECO:0000256" key="2">
    <source>
        <dbReference type="ARBA" id="ARBA00004141"/>
    </source>
</evidence>
<dbReference type="GO" id="GO:0016020">
    <property type="term" value="C:membrane"/>
    <property type="evidence" value="ECO:0007669"/>
    <property type="project" value="UniProtKB-SubCell"/>
</dbReference>
<reference evidence="14" key="1">
    <citation type="journal article" date="2014" name="Front. Microbiol.">
        <title>High frequency of phylogenetically diverse reductive dehalogenase-homologous genes in deep subseafloor sedimentary metagenomes.</title>
        <authorList>
            <person name="Kawai M."/>
            <person name="Futagami T."/>
            <person name="Toyoda A."/>
            <person name="Takaki Y."/>
            <person name="Nishi S."/>
            <person name="Hori S."/>
            <person name="Arai W."/>
            <person name="Tsubouchi T."/>
            <person name="Morono Y."/>
            <person name="Uchiyama I."/>
            <person name="Ito T."/>
            <person name="Fujiyama A."/>
            <person name="Inagaki F."/>
            <person name="Takami H."/>
        </authorList>
    </citation>
    <scope>NUCLEOTIDE SEQUENCE</scope>
    <source>
        <strain evidence="14">Expedition CK06-06</strain>
    </source>
</reference>
<dbReference type="Pfam" id="PF02163">
    <property type="entry name" value="Peptidase_M50"/>
    <property type="match status" value="1"/>
</dbReference>
<keyword evidence="11 12" id="KW-0472">Membrane</keyword>